<feature type="non-terminal residue" evidence="1">
    <location>
        <position position="566"/>
    </location>
</feature>
<accession>A0ACA9P7X1</accession>
<reference evidence="1" key="1">
    <citation type="submission" date="2021-06" db="EMBL/GenBank/DDBJ databases">
        <authorList>
            <person name="Kallberg Y."/>
            <person name="Tangrot J."/>
            <person name="Rosling A."/>
        </authorList>
    </citation>
    <scope>NUCLEOTIDE SEQUENCE</scope>
    <source>
        <strain evidence="1">CL356</strain>
    </source>
</reference>
<comment type="caution">
    <text evidence="1">The sequence shown here is derived from an EMBL/GenBank/DDBJ whole genome shotgun (WGS) entry which is preliminary data.</text>
</comment>
<keyword evidence="2" id="KW-1185">Reference proteome</keyword>
<name>A0ACA9P7X1_9GLOM</name>
<dbReference type="Proteomes" id="UP000789525">
    <property type="component" value="Unassembled WGS sequence"/>
</dbReference>
<dbReference type="EMBL" id="CAJVPT010031161">
    <property type="protein sequence ID" value="CAG8696677.1"/>
    <property type="molecule type" value="Genomic_DNA"/>
</dbReference>
<protein>
    <submittedName>
        <fullName evidence="1">13674_t:CDS:1</fullName>
    </submittedName>
</protein>
<proteinExistence type="predicted"/>
<sequence length="566" mass="64146">NKDNVPGGVKRRRSPSLHAATARPARIPQPPVSNVNKATNPPTRPAPKAIVDVRKNALAVSEPEPPRRLGRMLQALNTRRQSQVILSSSCDSAKSSVRVAFPSERPSSVVLSSRAASPVATSEAALQDEEDEDNTIHPPAKPVVEKKEEPAPSRPSSEPETTETPKPEVRRPEELFEQMTDGDWLYAPPEKRMEYRKEVERVASTFKEEPDLDDPTMVAEYADEIFEYMAKLEEDSMPRPDYMAGQQEITWEMRSTLVDWLLQVHLRYQMLPETLWIAVNIIDRFLSKRIVSVVKLQLVGVTAMFIAAKYEEIIAPGVDEYVKMTEGGYKRDEILKGEKIVLQTIDFRISTYCSPYSWVRRISKADNYNLQTRTLCKFLMELTLLDYRFLRAKPSLIAAIGMYSARRMLGQDWRLVGKEDLSLPDDPTFADMNMNMNRKNFTLTTMSLLRVGGFSFPATTRDSTCTKPLLDQATQKSRQIKTSENKSFILLDCLLWTQSASNKVLADKLTENGIPQHDVAEDGYTMNTFRGSSSWRSTQHFSDTSSTPFLGDSRTENHTEKAFSRM</sequence>
<evidence type="ECO:0000313" key="2">
    <source>
        <dbReference type="Proteomes" id="UP000789525"/>
    </source>
</evidence>
<evidence type="ECO:0000313" key="1">
    <source>
        <dbReference type="EMBL" id="CAG8696677.1"/>
    </source>
</evidence>
<feature type="non-terminal residue" evidence="1">
    <location>
        <position position="1"/>
    </location>
</feature>
<gene>
    <name evidence="1" type="ORF">ACOLOM_LOCUS10055</name>
</gene>
<organism evidence="1 2">
    <name type="scientific">Acaulospora colombiana</name>
    <dbReference type="NCBI Taxonomy" id="27376"/>
    <lineage>
        <taxon>Eukaryota</taxon>
        <taxon>Fungi</taxon>
        <taxon>Fungi incertae sedis</taxon>
        <taxon>Mucoromycota</taxon>
        <taxon>Glomeromycotina</taxon>
        <taxon>Glomeromycetes</taxon>
        <taxon>Diversisporales</taxon>
        <taxon>Acaulosporaceae</taxon>
        <taxon>Acaulospora</taxon>
    </lineage>
</organism>